<evidence type="ECO:0000256" key="4">
    <source>
        <dbReference type="ARBA" id="ARBA00004613"/>
    </source>
</evidence>
<dbReference type="GO" id="GO:0045087">
    <property type="term" value="P:innate immune response"/>
    <property type="evidence" value="ECO:0007669"/>
    <property type="project" value="UniProtKB-KW"/>
</dbReference>
<dbReference type="Proteomes" id="UP000694569">
    <property type="component" value="Unplaced"/>
</dbReference>
<accession>A0A8C5PAI5</accession>
<dbReference type="GO" id="GO:0009897">
    <property type="term" value="C:external side of plasma membrane"/>
    <property type="evidence" value="ECO:0007669"/>
    <property type="project" value="TreeGrafter"/>
</dbReference>
<dbReference type="GO" id="GO:0046696">
    <property type="term" value="C:lipopolysaccharide receptor complex"/>
    <property type="evidence" value="ECO:0007669"/>
    <property type="project" value="TreeGrafter"/>
</dbReference>
<dbReference type="OrthoDB" id="676979at2759"/>
<name>A0A8C5PAI5_9ANUR</name>
<reference evidence="22" key="2">
    <citation type="submission" date="2025-09" db="UniProtKB">
        <authorList>
            <consortium name="Ensembl"/>
        </authorList>
    </citation>
    <scope>IDENTIFICATION</scope>
</reference>
<keyword evidence="10" id="KW-0336">GPI-anchor</keyword>
<dbReference type="GO" id="GO:0071222">
    <property type="term" value="P:cellular response to lipopolysaccharide"/>
    <property type="evidence" value="ECO:0007669"/>
    <property type="project" value="TreeGrafter"/>
</dbReference>
<dbReference type="GO" id="GO:0001530">
    <property type="term" value="F:lipopolysaccharide binding"/>
    <property type="evidence" value="ECO:0007669"/>
    <property type="project" value="TreeGrafter"/>
</dbReference>
<feature type="transmembrane region" description="Helical" evidence="21">
    <location>
        <begin position="435"/>
        <end position="456"/>
    </location>
</feature>
<dbReference type="GO" id="GO:0001819">
    <property type="term" value="P:positive regulation of cytokine production"/>
    <property type="evidence" value="ECO:0007669"/>
    <property type="project" value="TreeGrafter"/>
</dbReference>
<evidence type="ECO:0000256" key="17">
    <source>
        <dbReference type="ARBA" id="ARBA00023180"/>
    </source>
</evidence>
<keyword evidence="23" id="KW-1185">Reference proteome</keyword>
<dbReference type="InterPro" id="IPR032675">
    <property type="entry name" value="LRR_dom_sf"/>
</dbReference>
<dbReference type="InterPro" id="IPR016337">
    <property type="entry name" value="Monocyte_diff_Ag_CD14"/>
</dbReference>
<keyword evidence="16" id="KW-1015">Disulfide bond</keyword>
<dbReference type="GO" id="GO:0006954">
    <property type="term" value="P:inflammatory response"/>
    <property type="evidence" value="ECO:0007669"/>
    <property type="project" value="UniProtKB-KW"/>
</dbReference>
<evidence type="ECO:0000256" key="8">
    <source>
        <dbReference type="ARBA" id="ARBA00022588"/>
    </source>
</evidence>
<evidence type="ECO:0000256" key="14">
    <source>
        <dbReference type="ARBA" id="ARBA00023034"/>
    </source>
</evidence>
<reference evidence="22" key="1">
    <citation type="submission" date="2025-08" db="UniProtKB">
        <authorList>
            <consortium name="Ensembl"/>
        </authorList>
    </citation>
    <scope>IDENTIFICATION</scope>
</reference>
<evidence type="ECO:0000256" key="21">
    <source>
        <dbReference type="SAM" id="Phobius"/>
    </source>
</evidence>
<dbReference type="GO" id="GO:0034142">
    <property type="term" value="P:toll-like receptor 4 signaling pathway"/>
    <property type="evidence" value="ECO:0007669"/>
    <property type="project" value="TreeGrafter"/>
</dbReference>
<dbReference type="InterPro" id="IPR003591">
    <property type="entry name" value="Leu-rich_rpt_typical-subtyp"/>
</dbReference>
<dbReference type="Pfam" id="PF12799">
    <property type="entry name" value="LRR_4"/>
    <property type="match status" value="1"/>
</dbReference>
<evidence type="ECO:0000256" key="19">
    <source>
        <dbReference type="ARBA" id="ARBA00023288"/>
    </source>
</evidence>
<keyword evidence="8" id="KW-0399">Innate immunity</keyword>
<dbReference type="GO" id="GO:0045121">
    <property type="term" value="C:membrane raft"/>
    <property type="evidence" value="ECO:0007669"/>
    <property type="project" value="UniProtKB-SubCell"/>
</dbReference>
<evidence type="ECO:0000256" key="3">
    <source>
        <dbReference type="ARBA" id="ARBA00004609"/>
    </source>
</evidence>
<evidence type="ECO:0000256" key="20">
    <source>
        <dbReference type="ARBA" id="ARBA00031013"/>
    </source>
</evidence>
<keyword evidence="21" id="KW-0812">Transmembrane</keyword>
<evidence type="ECO:0000256" key="12">
    <source>
        <dbReference type="ARBA" id="ARBA00022737"/>
    </source>
</evidence>
<comment type="subcellular location">
    <subcellularLocation>
        <location evidence="3">Cell membrane</location>
        <topology evidence="3">Lipid-anchor</topology>
        <topology evidence="3">GPI-anchor</topology>
    </subcellularLocation>
    <subcellularLocation>
        <location evidence="2">Golgi apparatus</location>
    </subcellularLocation>
    <subcellularLocation>
        <location evidence="1">Membrane raft</location>
    </subcellularLocation>
    <subcellularLocation>
        <location evidence="4">Secreted</location>
    </subcellularLocation>
</comment>
<evidence type="ECO:0000256" key="6">
    <source>
        <dbReference type="ARBA" id="ARBA00022475"/>
    </source>
</evidence>
<evidence type="ECO:0000313" key="23">
    <source>
        <dbReference type="Proteomes" id="UP000694569"/>
    </source>
</evidence>
<evidence type="ECO:0000256" key="2">
    <source>
        <dbReference type="ARBA" id="ARBA00004555"/>
    </source>
</evidence>
<dbReference type="GeneTree" id="ENSGT00390000005689"/>
<organism evidence="22 23">
    <name type="scientific">Leptobrachium leishanense</name>
    <name type="common">Leishan spiny toad</name>
    <dbReference type="NCBI Taxonomy" id="445787"/>
    <lineage>
        <taxon>Eukaryota</taxon>
        <taxon>Metazoa</taxon>
        <taxon>Chordata</taxon>
        <taxon>Craniata</taxon>
        <taxon>Vertebrata</taxon>
        <taxon>Euteleostomi</taxon>
        <taxon>Amphibia</taxon>
        <taxon>Batrachia</taxon>
        <taxon>Anura</taxon>
        <taxon>Pelobatoidea</taxon>
        <taxon>Megophryidae</taxon>
        <taxon>Leptobrachium</taxon>
    </lineage>
</organism>
<evidence type="ECO:0000256" key="16">
    <source>
        <dbReference type="ARBA" id="ARBA00023157"/>
    </source>
</evidence>
<keyword evidence="6" id="KW-1003">Cell membrane</keyword>
<dbReference type="SUPFAM" id="SSF52058">
    <property type="entry name" value="L domain-like"/>
    <property type="match status" value="1"/>
</dbReference>
<evidence type="ECO:0000256" key="11">
    <source>
        <dbReference type="ARBA" id="ARBA00022729"/>
    </source>
</evidence>
<keyword evidence="7" id="KW-0964">Secreted</keyword>
<dbReference type="SMART" id="SM00369">
    <property type="entry name" value="LRR_TYP"/>
    <property type="match status" value="4"/>
</dbReference>
<dbReference type="AlphaFoldDB" id="A0A8C5PAI5"/>
<keyword evidence="18" id="KW-0395">Inflammatory response</keyword>
<dbReference type="PANTHER" id="PTHR10630">
    <property type="entry name" value="MONOCYTE DIFFERENTIATION ANTIGEN CD14"/>
    <property type="match status" value="1"/>
</dbReference>
<keyword evidence="13" id="KW-0391">Immunity</keyword>
<evidence type="ECO:0000313" key="22">
    <source>
        <dbReference type="Ensembl" id="ENSLLEP00000008814.1"/>
    </source>
</evidence>
<keyword evidence="21" id="KW-1133">Transmembrane helix</keyword>
<evidence type="ECO:0000256" key="15">
    <source>
        <dbReference type="ARBA" id="ARBA00023136"/>
    </source>
</evidence>
<keyword evidence="15 21" id="KW-0472">Membrane</keyword>
<evidence type="ECO:0000256" key="9">
    <source>
        <dbReference type="ARBA" id="ARBA00022614"/>
    </source>
</evidence>
<evidence type="ECO:0000256" key="7">
    <source>
        <dbReference type="ARBA" id="ARBA00022525"/>
    </source>
</evidence>
<sequence length="483" mass="55236">MRSSDISLKGLLFIMKINHAFLLLMLITQKMPWTDGDCLYNADLRYCSCSLSDLNNIVSIVSCIQASSFEFKGGSFLYTHVNILYNVEMEQVLAMIQLPLTKVRFVDVTLSEEFLSTFLKWIYKIPIEVLAFENATFAGKSNWPYITETPPRISSLQFVNVPTYPLFDRALTFPGLGNWIFKLEELTLKKSNIRSIPCNASRYFEDLSRLDLSGNFLEDNDILALFCRGSFPKLKTLTLQSNNFKNFDTVCQSINKYSQLVQLDLSQNNFSNMSTSLCNWKSSLLLLNLTDTGLEEINFILPRNCEVLDLSYNKLDSLNISLVNLKELYLSYNKFATIPITANLPNLEILALNGNPIKTLQLGQLQHYKRLRIIRADNILYMCSCSLNHEIKEIKKSGLTLQHWPDEYTCESPMLSKGKLVSEVYHSFFECHKPLLTVIICIVALLVCIAAVICWVKIHRSNKMRSQNVRTGNMNSVQFQSQT</sequence>
<dbReference type="Ensembl" id="ENSLLET00000009160.1">
    <property type="protein sequence ID" value="ENSLLEP00000008814.1"/>
    <property type="gene ID" value="ENSLLEG00000005627.1"/>
</dbReference>
<keyword evidence="9" id="KW-0433">Leucine-rich repeat</keyword>
<keyword evidence="19" id="KW-0449">Lipoprotein</keyword>
<evidence type="ECO:0000256" key="13">
    <source>
        <dbReference type="ARBA" id="ARBA00022859"/>
    </source>
</evidence>
<evidence type="ECO:0000256" key="18">
    <source>
        <dbReference type="ARBA" id="ARBA00023198"/>
    </source>
</evidence>
<dbReference type="Gene3D" id="3.80.10.10">
    <property type="entry name" value="Ribonuclease Inhibitor"/>
    <property type="match status" value="2"/>
</dbReference>
<dbReference type="InterPro" id="IPR025875">
    <property type="entry name" value="Leu-rich_rpt_4"/>
</dbReference>
<proteinExistence type="predicted"/>
<keyword evidence="11" id="KW-0732">Signal</keyword>
<dbReference type="PROSITE" id="PS51450">
    <property type="entry name" value="LRR"/>
    <property type="match status" value="1"/>
</dbReference>
<dbReference type="GO" id="GO:0005576">
    <property type="term" value="C:extracellular region"/>
    <property type="evidence" value="ECO:0007669"/>
    <property type="project" value="UniProtKB-SubCell"/>
</dbReference>
<dbReference type="InterPro" id="IPR001611">
    <property type="entry name" value="Leu-rich_rpt"/>
</dbReference>
<keyword evidence="14" id="KW-0333">Golgi apparatus</keyword>
<protein>
    <recommendedName>
        <fullName evidence="5">Monocyte differentiation antigen CD14</fullName>
    </recommendedName>
    <alternativeName>
        <fullName evidence="20">Myeloid cell-specific leucine-rich glycoprotein</fullName>
    </alternativeName>
</protein>
<keyword evidence="17" id="KW-0325">Glycoprotein</keyword>
<evidence type="ECO:0000256" key="5">
    <source>
        <dbReference type="ARBA" id="ARBA00020237"/>
    </source>
</evidence>
<evidence type="ECO:0000256" key="1">
    <source>
        <dbReference type="ARBA" id="ARBA00004285"/>
    </source>
</evidence>
<keyword evidence="12" id="KW-0677">Repeat</keyword>
<evidence type="ECO:0000256" key="10">
    <source>
        <dbReference type="ARBA" id="ARBA00022622"/>
    </source>
</evidence>
<dbReference type="GO" id="GO:0005794">
    <property type="term" value="C:Golgi apparatus"/>
    <property type="evidence" value="ECO:0007669"/>
    <property type="project" value="UniProtKB-SubCell"/>
</dbReference>
<dbReference type="PANTHER" id="PTHR10630:SF3">
    <property type="entry name" value="MONOCYTE DIFFERENTIATION ANTIGEN CD14"/>
    <property type="match status" value="1"/>
</dbReference>